<evidence type="ECO:0000256" key="5">
    <source>
        <dbReference type="ARBA" id="ARBA00023221"/>
    </source>
</evidence>
<comment type="caution">
    <text evidence="6">The sequence shown here is derived from an EMBL/GenBank/DDBJ whole genome shotgun (WGS) entry which is preliminary data.</text>
</comment>
<dbReference type="PRINTS" id="PR00081">
    <property type="entry name" value="GDHRDH"/>
</dbReference>
<dbReference type="PANTHER" id="PTHR43180:SF28">
    <property type="entry name" value="NAD(P)-BINDING ROSSMANN-FOLD SUPERFAMILY PROTEIN"/>
    <property type="match status" value="1"/>
</dbReference>
<dbReference type="Proteomes" id="UP000031586">
    <property type="component" value="Unassembled WGS sequence"/>
</dbReference>
<dbReference type="InterPro" id="IPR036291">
    <property type="entry name" value="NAD(P)-bd_dom_sf"/>
</dbReference>
<keyword evidence="5" id="KW-0753">Steroid metabolism</keyword>
<dbReference type="CDD" id="cd05233">
    <property type="entry name" value="SDR_c"/>
    <property type="match status" value="1"/>
</dbReference>
<evidence type="ECO:0000256" key="1">
    <source>
        <dbReference type="ARBA" id="ARBA00006484"/>
    </source>
</evidence>
<evidence type="ECO:0000313" key="6">
    <source>
        <dbReference type="EMBL" id="KIF54370.1"/>
    </source>
</evidence>
<dbReference type="GO" id="GO:0016491">
    <property type="term" value="F:oxidoreductase activity"/>
    <property type="evidence" value="ECO:0007669"/>
    <property type="project" value="UniProtKB-KW"/>
</dbReference>
<dbReference type="SUPFAM" id="SSF51735">
    <property type="entry name" value="NAD(P)-binding Rossmann-fold domains"/>
    <property type="match status" value="1"/>
</dbReference>
<evidence type="ECO:0000256" key="4">
    <source>
        <dbReference type="ARBA" id="ARBA00023098"/>
    </source>
</evidence>
<dbReference type="Gene3D" id="3.40.50.720">
    <property type="entry name" value="NAD(P)-binding Rossmann-like Domain"/>
    <property type="match status" value="1"/>
</dbReference>
<evidence type="ECO:0000256" key="3">
    <source>
        <dbReference type="ARBA" id="ARBA00023027"/>
    </source>
</evidence>
<dbReference type="GO" id="GO:0008202">
    <property type="term" value="P:steroid metabolic process"/>
    <property type="evidence" value="ECO:0007669"/>
    <property type="project" value="UniProtKB-KW"/>
</dbReference>
<name>A0A0C1ZB55_9VIBR</name>
<dbReference type="EMBL" id="JPRD01000008">
    <property type="protein sequence ID" value="KIF54370.1"/>
    <property type="molecule type" value="Genomic_DNA"/>
</dbReference>
<dbReference type="PATRIC" id="fig|1229493.5.peg.5897"/>
<dbReference type="PRINTS" id="PR00080">
    <property type="entry name" value="SDRFAMILY"/>
</dbReference>
<protein>
    <submittedName>
        <fullName evidence="6">3-oxoacyl-ACP reductase</fullName>
    </submittedName>
</protein>
<dbReference type="InterPro" id="IPR002347">
    <property type="entry name" value="SDR_fam"/>
</dbReference>
<keyword evidence="4" id="KW-0443">Lipid metabolism</keyword>
<evidence type="ECO:0000313" key="7">
    <source>
        <dbReference type="Proteomes" id="UP000031586"/>
    </source>
</evidence>
<gene>
    <name evidence="6" type="ORF">H735_04820</name>
</gene>
<dbReference type="PANTHER" id="PTHR43180">
    <property type="entry name" value="3-OXOACYL-(ACYL-CARRIER-PROTEIN) REDUCTASE (AFU_ORTHOLOGUE AFUA_6G11210)"/>
    <property type="match status" value="1"/>
</dbReference>
<keyword evidence="2" id="KW-0560">Oxidoreductase</keyword>
<dbReference type="Pfam" id="PF13561">
    <property type="entry name" value="adh_short_C2"/>
    <property type="match status" value="1"/>
</dbReference>
<proteinExistence type="inferred from homology"/>
<keyword evidence="3" id="KW-0520">NAD</keyword>
<accession>A0A0C1ZB55</accession>
<reference evidence="6 7" key="1">
    <citation type="submission" date="2014-07" db="EMBL/GenBank/DDBJ databases">
        <title>Unique and conserved regions in Vibrio harveyi and related species in comparison with the shrimp pathogen Vibrio harveyi CAIM 1792.</title>
        <authorList>
            <person name="Espinoza-Valles I."/>
            <person name="Vora G."/>
            <person name="Leekitcharoenphon P."/>
            <person name="Ussery D."/>
            <person name="Hoj L."/>
            <person name="Gomez-Gil B."/>
        </authorList>
    </citation>
    <scope>NUCLEOTIDE SEQUENCE [LARGE SCALE GENOMIC DNA]</scope>
    <source>
        <strain evidence="7">CAIM 1854 / LMG 25443</strain>
    </source>
</reference>
<dbReference type="AlphaFoldDB" id="A0A0C1ZB55"/>
<dbReference type="FunFam" id="3.40.50.720:FF:000084">
    <property type="entry name" value="Short-chain dehydrogenase reductase"/>
    <property type="match status" value="1"/>
</dbReference>
<dbReference type="RefSeq" id="WP_020197704.1">
    <property type="nucleotide sequence ID" value="NZ_BAOH01000138.1"/>
</dbReference>
<sequence>MNYAENVKYASLEGKVAVITGGASGIGEELVRSFVSQGSKVAFLDYDKEAGEKLAEELGCLFLFCDVTNTELLQNCFQEVSKHYGTVDILLNNAGSDDHHTIDDLTEEYFDNRINMNLRHQLFAIQSVIDGMTEKGAGSIINMGSINWMRGRPGRVCYSLSKAAIHGFTRTLAQELGERGIRVNSLVPGAIRTPKQDAMWAKLDPSAVNQFVELQALKFRLDGTHCARLALFLGSDESCGCTGQDFVVDAGLTLN</sequence>
<organism evidence="6 7">
    <name type="scientific">Vibrio owensii CAIM 1854 = LMG 25443</name>
    <dbReference type="NCBI Taxonomy" id="1229493"/>
    <lineage>
        <taxon>Bacteria</taxon>
        <taxon>Pseudomonadati</taxon>
        <taxon>Pseudomonadota</taxon>
        <taxon>Gammaproteobacteria</taxon>
        <taxon>Vibrionales</taxon>
        <taxon>Vibrionaceae</taxon>
        <taxon>Vibrio</taxon>
    </lineage>
</organism>
<evidence type="ECO:0000256" key="2">
    <source>
        <dbReference type="ARBA" id="ARBA00023002"/>
    </source>
</evidence>
<comment type="similarity">
    <text evidence="1">Belongs to the short-chain dehydrogenases/reductases (SDR) family.</text>
</comment>